<dbReference type="NCBIfam" id="NF033873">
    <property type="entry name" value="SidJ_poly_Glu"/>
    <property type="match status" value="1"/>
</dbReference>
<evidence type="ECO:0000259" key="2">
    <source>
        <dbReference type="Pfam" id="PF26375"/>
    </source>
</evidence>
<reference evidence="3" key="1">
    <citation type="journal article" date="2018" name="Genome Biol.">
        <title>SKESA: strategic k-mer extension for scrupulous assemblies.</title>
        <authorList>
            <person name="Souvorov A."/>
            <person name="Agarwala R."/>
            <person name="Lipman D.J."/>
        </authorList>
    </citation>
    <scope>NUCLEOTIDE SEQUENCE</scope>
    <source>
        <strain evidence="3">D3612</strain>
    </source>
</reference>
<dbReference type="Proteomes" id="UP000861567">
    <property type="component" value="Unassembled WGS sequence"/>
</dbReference>
<dbReference type="InterPro" id="IPR059085">
    <property type="entry name" value="SidJ_N"/>
</dbReference>
<reference evidence="3" key="2">
    <citation type="submission" date="2020-11" db="EMBL/GenBank/DDBJ databases">
        <authorList>
            <consortium name="NCBI Pathogen Detection Project"/>
        </authorList>
    </citation>
    <scope>NUCLEOTIDE SEQUENCE</scope>
    <source>
        <strain evidence="3">D3612</strain>
    </source>
</reference>
<feature type="compositionally biased region" description="Basic and acidic residues" evidence="1">
    <location>
        <begin position="856"/>
        <end position="870"/>
    </location>
</feature>
<sequence length="879" mass="100752">MFGFIKKVLDFLGVDQSGDNPPEDSPPETVMEATDVSEKVKITGTTQEESSVKTKTVVPTQPRDSVKPETIAPDQQKKRRVKTDTTTGTTKQKDPKVTLMDGHVKQYYFARRGETSTHDTSLPPPVKVLSGRSIPLKEIPFEATRNELVQIYLTSIDQLIKSNKLGSVPSQQLASHYLFLRSLANSETDGIIKNQILSLAKPLGTYLASKEPLVWKIINELIEKSEYPIIHYLKNNRAHSNFMLTLIHEYHKEPLTKNQSAFVQKFRDSSVFLFPNPIYTAWLAHSYDEDSSFNPMFRERLSTNFYHSTLTDNLLLRTEPKEVTLTSEHHYTKEKGPIDSSFRYEMSSDRLLRIQGRTLLFSTPHNDVVAVKVQKKGEPKSTLEEEYQMADYLLKHQRRLDIHSKLPQPLGQYSVKKSEILEICKESSSFERFQALIGDSKDLEVYVYKAPLSYFTYLHDEHQDLEQLTASVKTNVHDLFVLLREGIVFPQLADIFHTHFDKDEREDKGRYQALVQLLNVLQFQLGRIDKWQKAVEYVNLRGSGLADLGDSLPITSLFTSSDFTKHYFSELLTGGYHPTFFDKSSGTANSLFTGKRRLFGNYLYLNTIAEYLLVIQLTLGSYGDKVTRDMMDKLKKEAVWRELANVMFSSCAETIHIMTGIPQSRALTLLKQRANIEKHCRQTQFWMTPDYSKLDEDAIEMEQYSLYSGEPEYEFTDKLVSGVGLSVDGVHQDLGGYNRESPLRELEKLLYATVTLIEGTMQLDKEFFKQLQQVEKILSGEIKTDANSCFEAVAKLLDLARPGCHFQKRLVLSYYEEAKLKYPSSPTDSYDSRFQAVAKTNAAITIQRFWREARKNLSEKSDIESEKPESENPPNKRLQ</sequence>
<dbReference type="Pfam" id="PF26375">
    <property type="entry name" value="SidJ_CaM_N"/>
    <property type="match status" value="1"/>
</dbReference>
<feature type="domain" description="Calmodulin-dependent glutamylase SidJ N-terminal" evidence="2">
    <location>
        <begin position="142"/>
        <end position="323"/>
    </location>
</feature>
<feature type="region of interest" description="Disordered" evidence="1">
    <location>
        <begin position="856"/>
        <end position="879"/>
    </location>
</feature>
<dbReference type="EMBL" id="DACSEI010000024">
    <property type="protein sequence ID" value="HAT1596983.1"/>
    <property type="molecule type" value="Genomic_DNA"/>
</dbReference>
<organism evidence="3 4">
    <name type="scientific">Legionella pneumophila</name>
    <dbReference type="NCBI Taxonomy" id="446"/>
    <lineage>
        <taxon>Bacteria</taxon>
        <taxon>Pseudomonadati</taxon>
        <taxon>Pseudomonadota</taxon>
        <taxon>Gammaproteobacteria</taxon>
        <taxon>Legionellales</taxon>
        <taxon>Legionellaceae</taxon>
        <taxon>Legionella</taxon>
    </lineage>
</organism>
<feature type="compositionally biased region" description="Polar residues" evidence="1">
    <location>
        <begin position="43"/>
        <end position="63"/>
    </location>
</feature>
<protein>
    <submittedName>
        <fullName evidence="3">T4SS meta-effector polyglutamylase SidJ</fullName>
    </submittedName>
</protein>
<evidence type="ECO:0000313" key="4">
    <source>
        <dbReference type="Proteomes" id="UP000861567"/>
    </source>
</evidence>
<evidence type="ECO:0000256" key="1">
    <source>
        <dbReference type="SAM" id="MobiDB-lite"/>
    </source>
</evidence>
<comment type="caution">
    <text evidence="3">The sequence shown here is derived from an EMBL/GenBank/DDBJ whole genome shotgun (WGS) entry which is preliminary data.</text>
</comment>
<accession>A0AAN5R5U5</accession>
<dbReference type="AlphaFoldDB" id="A0AAN5R5U5"/>
<name>A0AAN5R5U5_LEGPN</name>
<proteinExistence type="predicted"/>
<feature type="region of interest" description="Disordered" evidence="1">
    <location>
        <begin position="12"/>
        <end position="94"/>
    </location>
</feature>
<evidence type="ECO:0000313" key="3">
    <source>
        <dbReference type="EMBL" id="HAT1596983.1"/>
    </source>
</evidence>
<gene>
    <name evidence="3" type="primary">sidJ</name>
    <name evidence="3" type="ORF">I8Y58_002219</name>
</gene>